<dbReference type="EMBL" id="QGLE01000013">
    <property type="protein sequence ID" value="PWR18563.1"/>
    <property type="molecule type" value="Genomic_DNA"/>
</dbReference>
<evidence type="ECO:0000256" key="4">
    <source>
        <dbReference type="ARBA" id="ARBA00022691"/>
    </source>
</evidence>
<keyword evidence="2 7" id="KW-0489">Methyltransferase</keyword>
<comment type="similarity">
    <text evidence="1">Belongs to the CFA/CMAS family.</text>
</comment>
<dbReference type="CDD" id="cd02440">
    <property type="entry name" value="AdoMet_MTases"/>
    <property type="match status" value="1"/>
</dbReference>
<name>A0A317DZR2_9PROT</name>
<protein>
    <submittedName>
        <fullName evidence="7">SAM-dependent methyltransferase</fullName>
    </submittedName>
</protein>
<evidence type="ECO:0000256" key="6">
    <source>
        <dbReference type="PIRSR" id="PIRSR003085-1"/>
    </source>
</evidence>
<evidence type="ECO:0000256" key="3">
    <source>
        <dbReference type="ARBA" id="ARBA00022679"/>
    </source>
</evidence>
<dbReference type="PIRSF" id="PIRSF003085">
    <property type="entry name" value="CMAS"/>
    <property type="match status" value="1"/>
</dbReference>
<dbReference type="PANTHER" id="PTHR43667:SF2">
    <property type="entry name" value="FATTY ACID C-METHYL TRANSFERASE"/>
    <property type="match status" value="1"/>
</dbReference>
<dbReference type="RefSeq" id="WP_109907609.1">
    <property type="nucleotide sequence ID" value="NZ_QGLE01000013.1"/>
</dbReference>
<dbReference type="Proteomes" id="UP000245461">
    <property type="component" value="Unassembled WGS sequence"/>
</dbReference>
<reference evidence="7 8" key="1">
    <citation type="submission" date="2018-05" db="EMBL/GenBank/DDBJ databases">
        <title>Zavarzinia sp. HR-AS.</title>
        <authorList>
            <person name="Lee Y."/>
            <person name="Jeon C.O."/>
        </authorList>
    </citation>
    <scope>NUCLEOTIDE SEQUENCE [LARGE SCALE GENOMIC DNA]</scope>
    <source>
        <strain evidence="7 8">HR-AS</strain>
    </source>
</reference>
<dbReference type="AlphaFoldDB" id="A0A317DZR2"/>
<dbReference type="GO" id="GO:0008610">
    <property type="term" value="P:lipid biosynthetic process"/>
    <property type="evidence" value="ECO:0007669"/>
    <property type="project" value="InterPro"/>
</dbReference>
<dbReference type="InterPro" id="IPR003333">
    <property type="entry name" value="CMAS"/>
</dbReference>
<feature type="active site" evidence="6">
    <location>
        <position position="400"/>
    </location>
</feature>
<dbReference type="Pfam" id="PF02353">
    <property type="entry name" value="CMAS"/>
    <property type="match status" value="1"/>
</dbReference>
<keyword evidence="4" id="KW-0949">S-adenosyl-L-methionine</keyword>
<keyword evidence="3 7" id="KW-0808">Transferase</keyword>
<evidence type="ECO:0000256" key="1">
    <source>
        <dbReference type="ARBA" id="ARBA00010815"/>
    </source>
</evidence>
<dbReference type="Gene3D" id="3.40.50.150">
    <property type="entry name" value="Vaccinia Virus protein VP39"/>
    <property type="match status" value="1"/>
</dbReference>
<sequence>MSMTSTAGSHAGRPCHGIVERETALHLPGIDRWLRLLLRLAGHLDYGTVMLTLPDGPTIALRGRTQGPTAEIVLRDQRLGRRVLLRGGLGFAEAYMDGDFDTPDLTALLGVMNVNEALMARVLDGKWWMRALSRVGHVMNGNSRKGSRRNIAHHYDLGNEFYAAWLDPGMTYSAAVFDGGVTDLSAAQDAKNDLLGHKLGLGPDLHVLEIGCGWGGFAERAAKQFGARVTAVTISREQHDYARRRIFEAGLAEKVDIRLQDYRDIPGRFDRIASVEMFEAVGERYWPRFFGRVADLLKPDGRAALQVITIAEPYFERYRRHVDFIQKYVFPGGMLPSPTAFRAAAQAAGLRGGQTTTHGPDYARTLRLWFERFNAAQDRIRPLGFDERFRRLWNYYLCYCEAGFDTGSIDVMQTVLHPA</sequence>
<evidence type="ECO:0000256" key="2">
    <source>
        <dbReference type="ARBA" id="ARBA00022603"/>
    </source>
</evidence>
<comment type="caution">
    <text evidence="7">The sequence shown here is derived from an EMBL/GenBank/DDBJ whole genome shotgun (WGS) entry which is preliminary data.</text>
</comment>
<dbReference type="PANTHER" id="PTHR43667">
    <property type="entry name" value="CYCLOPROPANE-FATTY-ACYL-PHOSPHOLIPID SYNTHASE"/>
    <property type="match status" value="1"/>
</dbReference>
<gene>
    <name evidence="7" type="ORF">DKG74_18210</name>
</gene>
<evidence type="ECO:0000313" key="7">
    <source>
        <dbReference type="EMBL" id="PWR18563.1"/>
    </source>
</evidence>
<dbReference type="SUPFAM" id="SSF53335">
    <property type="entry name" value="S-adenosyl-L-methionine-dependent methyltransferases"/>
    <property type="match status" value="1"/>
</dbReference>
<keyword evidence="5" id="KW-0443">Lipid metabolism</keyword>
<dbReference type="OrthoDB" id="9782855at2"/>
<dbReference type="GO" id="GO:0032259">
    <property type="term" value="P:methylation"/>
    <property type="evidence" value="ECO:0007669"/>
    <property type="project" value="UniProtKB-KW"/>
</dbReference>
<dbReference type="GO" id="GO:0008168">
    <property type="term" value="F:methyltransferase activity"/>
    <property type="evidence" value="ECO:0007669"/>
    <property type="project" value="UniProtKB-KW"/>
</dbReference>
<evidence type="ECO:0000256" key="5">
    <source>
        <dbReference type="ARBA" id="ARBA00023098"/>
    </source>
</evidence>
<accession>A0A317DZR2</accession>
<organism evidence="7 8">
    <name type="scientific">Zavarzinia aquatilis</name>
    <dbReference type="NCBI Taxonomy" id="2211142"/>
    <lineage>
        <taxon>Bacteria</taxon>
        <taxon>Pseudomonadati</taxon>
        <taxon>Pseudomonadota</taxon>
        <taxon>Alphaproteobacteria</taxon>
        <taxon>Rhodospirillales</taxon>
        <taxon>Zavarziniaceae</taxon>
        <taxon>Zavarzinia</taxon>
    </lineage>
</organism>
<proteinExistence type="inferred from homology"/>
<dbReference type="InterPro" id="IPR029063">
    <property type="entry name" value="SAM-dependent_MTases_sf"/>
</dbReference>
<dbReference type="InterPro" id="IPR050723">
    <property type="entry name" value="CFA/CMAS"/>
</dbReference>
<evidence type="ECO:0000313" key="8">
    <source>
        <dbReference type="Proteomes" id="UP000245461"/>
    </source>
</evidence>
<keyword evidence="8" id="KW-1185">Reference proteome</keyword>